<organism evidence="3 4">
    <name type="scientific">Sphaerobolus stellatus (strain SS14)</name>
    <dbReference type="NCBI Taxonomy" id="990650"/>
    <lineage>
        <taxon>Eukaryota</taxon>
        <taxon>Fungi</taxon>
        <taxon>Dikarya</taxon>
        <taxon>Basidiomycota</taxon>
        <taxon>Agaricomycotina</taxon>
        <taxon>Agaricomycetes</taxon>
        <taxon>Phallomycetidae</taxon>
        <taxon>Geastrales</taxon>
        <taxon>Sphaerobolaceae</taxon>
        <taxon>Sphaerobolus</taxon>
    </lineage>
</organism>
<gene>
    <name evidence="3" type="ORF">M422DRAFT_260756</name>
</gene>
<dbReference type="EMBL" id="KN837174">
    <property type="protein sequence ID" value="KIJ36888.1"/>
    <property type="molecule type" value="Genomic_DNA"/>
</dbReference>
<reference evidence="3 4" key="1">
    <citation type="submission" date="2014-06" db="EMBL/GenBank/DDBJ databases">
        <title>Evolutionary Origins and Diversification of the Mycorrhizal Mutualists.</title>
        <authorList>
            <consortium name="DOE Joint Genome Institute"/>
            <consortium name="Mycorrhizal Genomics Consortium"/>
            <person name="Kohler A."/>
            <person name="Kuo A."/>
            <person name="Nagy L.G."/>
            <person name="Floudas D."/>
            <person name="Copeland A."/>
            <person name="Barry K.W."/>
            <person name="Cichocki N."/>
            <person name="Veneault-Fourrey C."/>
            <person name="LaButti K."/>
            <person name="Lindquist E.A."/>
            <person name="Lipzen A."/>
            <person name="Lundell T."/>
            <person name="Morin E."/>
            <person name="Murat C."/>
            <person name="Riley R."/>
            <person name="Ohm R."/>
            <person name="Sun H."/>
            <person name="Tunlid A."/>
            <person name="Henrissat B."/>
            <person name="Grigoriev I.V."/>
            <person name="Hibbett D.S."/>
            <person name="Martin F."/>
        </authorList>
    </citation>
    <scope>NUCLEOTIDE SEQUENCE [LARGE SCALE GENOMIC DNA]</scope>
    <source>
        <strain evidence="3 4">SS14</strain>
    </source>
</reference>
<proteinExistence type="predicted"/>
<protein>
    <submittedName>
        <fullName evidence="3">Uncharacterized protein</fullName>
    </submittedName>
</protein>
<keyword evidence="2" id="KW-0812">Transmembrane</keyword>
<evidence type="ECO:0000256" key="2">
    <source>
        <dbReference type="SAM" id="Phobius"/>
    </source>
</evidence>
<accession>A0A0C9U284</accession>
<name>A0A0C9U284_SPHS4</name>
<evidence type="ECO:0000313" key="4">
    <source>
        <dbReference type="Proteomes" id="UP000054279"/>
    </source>
</evidence>
<keyword evidence="2" id="KW-0472">Membrane</keyword>
<sequence length="115" mass="12019">MQPDLSAINAPFASIITAVLVARLFLNLREAAQQILKSNSNSETLQLASNGIGVWHSGGQSNAKGTRPSATFAFAGYNEFEAPLSISGQDSEGGSGSQETYVPSNGPELPDAHEL</sequence>
<dbReference type="Proteomes" id="UP000054279">
    <property type="component" value="Unassembled WGS sequence"/>
</dbReference>
<evidence type="ECO:0000313" key="3">
    <source>
        <dbReference type="EMBL" id="KIJ36888.1"/>
    </source>
</evidence>
<feature type="region of interest" description="Disordered" evidence="1">
    <location>
        <begin position="84"/>
        <end position="115"/>
    </location>
</feature>
<evidence type="ECO:0000256" key="1">
    <source>
        <dbReference type="SAM" id="MobiDB-lite"/>
    </source>
</evidence>
<dbReference type="HOGENOM" id="CLU_2110548_0_0_1"/>
<feature type="transmembrane region" description="Helical" evidence="2">
    <location>
        <begin position="6"/>
        <end position="26"/>
    </location>
</feature>
<keyword evidence="4" id="KW-1185">Reference proteome</keyword>
<dbReference type="AlphaFoldDB" id="A0A0C9U284"/>
<keyword evidence="2" id="KW-1133">Transmembrane helix</keyword>